<dbReference type="Proteomes" id="UP000887565">
    <property type="component" value="Unplaced"/>
</dbReference>
<sequence length="187" mass="22140">MNFIEITNDKKLRNLFATNHVKDISYLDNSPDPGQADEKTDLNNPKRLHLEDGATTPDIKDLADPRNKIILLTDKKFVICYIINLIQDFLVAFSFFVALLIMKMKKIKRKIRTLSCLLLRRTHDRKLMFHKKDALDEPYVRYERLNNKDTLIMNIEQQYEHAENEFSISDYEYDFVRFDISSSYAKP</sequence>
<feature type="transmembrane region" description="Helical" evidence="2">
    <location>
        <begin position="81"/>
        <end position="102"/>
    </location>
</feature>
<name>A0A915JK77_ROMCU</name>
<evidence type="ECO:0000256" key="2">
    <source>
        <dbReference type="SAM" id="Phobius"/>
    </source>
</evidence>
<keyword evidence="2" id="KW-0472">Membrane</keyword>
<accession>A0A915JK77</accession>
<dbReference type="AlphaFoldDB" id="A0A915JK77"/>
<proteinExistence type="predicted"/>
<keyword evidence="2" id="KW-1133">Transmembrane helix</keyword>
<dbReference type="WBParaSite" id="nRc.2.0.1.t26477-RA">
    <property type="protein sequence ID" value="nRc.2.0.1.t26477-RA"/>
    <property type="gene ID" value="nRc.2.0.1.g26477"/>
</dbReference>
<keyword evidence="3" id="KW-1185">Reference proteome</keyword>
<keyword evidence="2" id="KW-0812">Transmembrane</keyword>
<reference evidence="4" key="1">
    <citation type="submission" date="2022-11" db="UniProtKB">
        <authorList>
            <consortium name="WormBaseParasite"/>
        </authorList>
    </citation>
    <scope>IDENTIFICATION</scope>
</reference>
<evidence type="ECO:0000313" key="4">
    <source>
        <dbReference type="WBParaSite" id="nRc.2.0.1.t26477-RA"/>
    </source>
</evidence>
<evidence type="ECO:0000256" key="1">
    <source>
        <dbReference type="SAM" id="MobiDB-lite"/>
    </source>
</evidence>
<evidence type="ECO:0000313" key="3">
    <source>
        <dbReference type="Proteomes" id="UP000887565"/>
    </source>
</evidence>
<protein>
    <submittedName>
        <fullName evidence="4">Uncharacterized protein</fullName>
    </submittedName>
</protein>
<organism evidence="3 4">
    <name type="scientific">Romanomermis culicivorax</name>
    <name type="common">Nematode worm</name>
    <dbReference type="NCBI Taxonomy" id="13658"/>
    <lineage>
        <taxon>Eukaryota</taxon>
        <taxon>Metazoa</taxon>
        <taxon>Ecdysozoa</taxon>
        <taxon>Nematoda</taxon>
        <taxon>Enoplea</taxon>
        <taxon>Dorylaimia</taxon>
        <taxon>Mermithida</taxon>
        <taxon>Mermithoidea</taxon>
        <taxon>Mermithidae</taxon>
        <taxon>Romanomermis</taxon>
    </lineage>
</organism>
<feature type="region of interest" description="Disordered" evidence="1">
    <location>
        <begin position="27"/>
        <end position="47"/>
    </location>
</feature>